<feature type="transmembrane region" description="Helical" evidence="2">
    <location>
        <begin position="258"/>
        <end position="275"/>
    </location>
</feature>
<proteinExistence type="predicted"/>
<keyword evidence="2" id="KW-0472">Membrane</keyword>
<feature type="region of interest" description="Disordered" evidence="1">
    <location>
        <begin position="334"/>
        <end position="378"/>
    </location>
</feature>
<evidence type="ECO:0000256" key="3">
    <source>
        <dbReference type="SAM" id="SignalP"/>
    </source>
</evidence>
<feature type="region of interest" description="Disordered" evidence="1">
    <location>
        <begin position="174"/>
        <end position="211"/>
    </location>
</feature>
<feature type="transmembrane region" description="Helical" evidence="2">
    <location>
        <begin position="295"/>
        <end position="315"/>
    </location>
</feature>
<feature type="compositionally biased region" description="Polar residues" evidence="1">
    <location>
        <begin position="202"/>
        <end position="211"/>
    </location>
</feature>
<evidence type="ECO:0000256" key="1">
    <source>
        <dbReference type="SAM" id="MobiDB-lite"/>
    </source>
</evidence>
<evidence type="ECO:0000256" key="2">
    <source>
        <dbReference type="SAM" id="Phobius"/>
    </source>
</evidence>
<sequence length="401" mass="43506">MRRTGRVPLLLLVGLMVAAPAAFASDFVTGVMVGQMLSDDSGSKKIEDTGPESKTVIDYHDGQPVVTKVEAFKSNKWRKLDGPQGGYFVCPGEYRSYSGRLRCRIHDDGFNGFMGGMTDAQELPLQEALTKLEGKPISLQTIEVHGNNLAVKYQLAPPAQTHVKTQDLGVVKQDGETQKAASQQSASSIVTAPKSEPPKQINAAQDTDRNTSAFQSPFEEVSDSMIGLMDSSFVKVIAGLMLVFGVASGIMRQSPSGIVMGIMPAIMIMTAPTVIRTVFDTGAASTKPVEDSGSSFPFFLVAIVPVLIFFAYRAFMNNRSDSEIDELLREARRAERAERPSNEPPSVDELRERQQQNTEREPVVVSSSAPAPKVQKEEPIEVQPGALLQIVGGDKLIIPFC</sequence>
<feature type="compositionally biased region" description="Basic and acidic residues" evidence="1">
    <location>
        <begin position="348"/>
        <end position="362"/>
    </location>
</feature>
<geneLocation type="plasmid" evidence="4">
    <name>AC5331</name>
</geneLocation>
<name>A0A1B3ISH8_CITFR</name>
<organism evidence="4">
    <name type="scientific">Citrobacter freundii</name>
    <dbReference type="NCBI Taxonomy" id="546"/>
    <lineage>
        <taxon>Bacteria</taxon>
        <taxon>Pseudomonadati</taxon>
        <taxon>Pseudomonadota</taxon>
        <taxon>Gammaproteobacteria</taxon>
        <taxon>Enterobacterales</taxon>
        <taxon>Enterobacteriaceae</taxon>
        <taxon>Citrobacter</taxon>
        <taxon>Citrobacter freundii complex</taxon>
    </lineage>
</organism>
<protein>
    <submittedName>
        <fullName evidence="4">Uncharacterized protein</fullName>
    </submittedName>
</protein>
<feature type="chain" id="PRO_5008548684" evidence="3">
    <location>
        <begin position="25"/>
        <end position="401"/>
    </location>
</feature>
<reference evidence="4" key="1">
    <citation type="submission" date="2016-04" db="EMBL/GenBank/DDBJ databases">
        <title>Draft sequence of AC5331 plasmid from C. freundii 05K0870 strain.</title>
        <authorList>
            <person name="Kang H.-Y."/>
            <person name="Kim S."/>
            <person name="Kim J."/>
        </authorList>
    </citation>
    <scope>NUCLEOTIDE SEQUENCE</scope>
    <source>
        <strain evidence="4">05K0870</strain>
        <plasmid evidence="4">AC5331</plasmid>
    </source>
</reference>
<dbReference type="EMBL" id="KX064436">
    <property type="protein sequence ID" value="AOF44018.1"/>
    <property type="molecule type" value="Genomic_DNA"/>
</dbReference>
<evidence type="ECO:0000313" key="4">
    <source>
        <dbReference type="EMBL" id="AOF44018.1"/>
    </source>
</evidence>
<dbReference type="AlphaFoldDB" id="A0A1B3ISH8"/>
<feature type="compositionally biased region" description="Low complexity" evidence="1">
    <location>
        <begin position="178"/>
        <end position="188"/>
    </location>
</feature>
<feature type="compositionally biased region" description="Low complexity" evidence="1">
    <location>
        <begin position="363"/>
        <end position="372"/>
    </location>
</feature>
<keyword evidence="2" id="KW-1133">Transmembrane helix</keyword>
<accession>A0A1B3ISH8</accession>
<keyword evidence="2" id="KW-0812">Transmembrane</keyword>
<keyword evidence="4" id="KW-0614">Plasmid</keyword>
<keyword evidence="3" id="KW-0732">Signal</keyword>
<feature type="transmembrane region" description="Helical" evidence="2">
    <location>
        <begin position="232"/>
        <end position="251"/>
    </location>
</feature>
<feature type="signal peptide" evidence="3">
    <location>
        <begin position="1"/>
        <end position="24"/>
    </location>
</feature>